<dbReference type="InterPro" id="IPR018247">
    <property type="entry name" value="EF_Hand_1_Ca_BS"/>
</dbReference>
<dbReference type="InterPro" id="IPR000719">
    <property type="entry name" value="Prot_kinase_dom"/>
</dbReference>
<sequence length="468" mass="52547">MTGDTIDTSVLQRKTEDLHKLYKLGRRLGHFGATYFCQEKATGKAFACKTISKQKLLLQADVEDVRREIQIMHHLRGHPNVVMIRDAYEDDQNVYLVMELCAGGELFDRIVEKGTYSEAVASALIRTIVGVIAACHSLGVMHRDLNPKNFLLASNSEDAPLKATGFRLSVFFKPGEKFTDIVGSPYYIAPEMLIREYGPEADIWSAGVILYILLSGVPPFWGDTDYDLFKKILYGRVDYSSYPWPDISSKAKDLVKRMLEVNPKTRITAKEVLAHPWIAVGVAPPEPSDPAAPTPLKQSSSQNTLKKMAVRVIADNLSEAEIAELKEMYKAMDVDNSGNITYEDLRSGLQRVGLSEREIHNLRCYCILQADVDKDKLINYSEFIAANVTLQKSKEGKLLDVLACYGENRGHSSFRGFGQAYIGHNLGDFTLTDTVVDRNNVSMLYENKNEVNEIKEVQWSSDIFLANR</sequence>
<dbReference type="GO" id="GO:0046872">
    <property type="term" value="F:metal ion binding"/>
    <property type="evidence" value="ECO:0007669"/>
    <property type="project" value="UniProtKB-KW"/>
</dbReference>
<keyword evidence="6" id="KW-0547">Nucleotide-binding</keyword>
<keyword evidence="3" id="KW-0808">Transferase</keyword>
<dbReference type="Gene3D" id="3.30.200.20">
    <property type="entry name" value="Phosphorylase Kinase, domain 1"/>
    <property type="match status" value="1"/>
</dbReference>
<dbReference type="CDD" id="cd05117">
    <property type="entry name" value="STKc_CAMK"/>
    <property type="match status" value="1"/>
</dbReference>
<dbReference type="InterPro" id="IPR050205">
    <property type="entry name" value="CDPK_Ser/Thr_kinases"/>
</dbReference>
<dbReference type="CDD" id="cd00051">
    <property type="entry name" value="EFh"/>
    <property type="match status" value="1"/>
</dbReference>
<accession>A0ABD3HFC0</accession>
<organism evidence="15 16">
    <name type="scientific">Riccia sorocarpa</name>
    <dbReference type="NCBI Taxonomy" id="122646"/>
    <lineage>
        <taxon>Eukaryota</taxon>
        <taxon>Viridiplantae</taxon>
        <taxon>Streptophyta</taxon>
        <taxon>Embryophyta</taxon>
        <taxon>Marchantiophyta</taxon>
        <taxon>Marchantiopsida</taxon>
        <taxon>Marchantiidae</taxon>
        <taxon>Marchantiales</taxon>
        <taxon>Ricciaceae</taxon>
        <taxon>Riccia</taxon>
    </lineage>
</organism>
<keyword evidence="4" id="KW-0479">Metal-binding</keyword>
<dbReference type="EMBL" id="JBJQOH010000004">
    <property type="protein sequence ID" value="KAL3690103.1"/>
    <property type="molecule type" value="Genomic_DNA"/>
</dbReference>
<dbReference type="InterPro" id="IPR011992">
    <property type="entry name" value="EF-hand-dom_pair"/>
</dbReference>
<evidence type="ECO:0000259" key="13">
    <source>
        <dbReference type="PROSITE" id="PS50011"/>
    </source>
</evidence>
<dbReference type="SUPFAM" id="SSF47473">
    <property type="entry name" value="EF-hand"/>
    <property type="match status" value="1"/>
</dbReference>
<evidence type="ECO:0000256" key="6">
    <source>
        <dbReference type="ARBA" id="ARBA00022741"/>
    </source>
</evidence>
<dbReference type="InterPro" id="IPR002048">
    <property type="entry name" value="EF_hand_dom"/>
</dbReference>
<feature type="domain" description="EF-hand" evidence="14">
    <location>
        <begin position="320"/>
        <end position="355"/>
    </location>
</feature>
<gene>
    <name evidence="15" type="ORF">R1sor_016412</name>
</gene>
<keyword evidence="8" id="KW-0106">Calcium</keyword>
<evidence type="ECO:0000259" key="14">
    <source>
        <dbReference type="PROSITE" id="PS50222"/>
    </source>
</evidence>
<evidence type="ECO:0000256" key="1">
    <source>
        <dbReference type="ARBA" id="ARBA00012513"/>
    </source>
</evidence>
<dbReference type="InterPro" id="IPR011009">
    <property type="entry name" value="Kinase-like_dom_sf"/>
</dbReference>
<evidence type="ECO:0000256" key="8">
    <source>
        <dbReference type="ARBA" id="ARBA00022837"/>
    </source>
</evidence>
<dbReference type="Proteomes" id="UP001633002">
    <property type="component" value="Unassembled WGS sequence"/>
</dbReference>
<comment type="catalytic activity">
    <reaction evidence="11">
        <text>L-threonyl-[protein] + ATP = O-phospho-L-threonyl-[protein] + ADP + H(+)</text>
        <dbReference type="Rhea" id="RHEA:46608"/>
        <dbReference type="Rhea" id="RHEA-COMP:11060"/>
        <dbReference type="Rhea" id="RHEA-COMP:11605"/>
        <dbReference type="ChEBI" id="CHEBI:15378"/>
        <dbReference type="ChEBI" id="CHEBI:30013"/>
        <dbReference type="ChEBI" id="CHEBI:30616"/>
        <dbReference type="ChEBI" id="CHEBI:61977"/>
        <dbReference type="ChEBI" id="CHEBI:456216"/>
        <dbReference type="EC" id="2.7.11.1"/>
    </reaction>
</comment>
<comment type="catalytic activity">
    <reaction evidence="12">
        <text>L-seryl-[protein] + ATP = O-phospho-L-seryl-[protein] + ADP + H(+)</text>
        <dbReference type="Rhea" id="RHEA:17989"/>
        <dbReference type="Rhea" id="RHEA-COMP:9863"/>
        <dbReference type="Rhea" id="RHEA-COMP:11604"/>
        <dbReference type="ChEBI" id="CHEBI:15378"/>
        <dbReference type="ChEBI" id="CHEBI:29999"/>
        <dbReference type="ChEBI" id="CHEBI:30616"/>
        <dbReference type="ChEBI" id="CHEBI:83421"/>
        <dbReference type="ChEBI" id="CHEBI:456216"/>
        <dbReference type="EC" id="2.7.11.1"/>
    </reaction>
</comment>
<name>A0ABD3HFC0_9MARC</name>
<dbReference type="Gene3D" id="1.10.510.10">
    <property type="entry name" value="Transferase(Phosphotransferase) domain 1"/>
    <property type="match status" value="1"/>
</dbReference>
<evidence type="ECO:0000256" key="7">
    <source>
        <dbReference type="ARBA" id="ARBA00022777"/>
    </source>
</evidence>
<evidence type="ECO:0000256" key="3">
    <source>
        <dbReference type="ARBA" id="ARBA00022679"/>
    </source>
</evidence>
<dbReference type="PROSITE" id="PS00018">
    <property type="entry name" value="EF_HAND_1"/>
    <property type="match status" value="2"/>
</dbReference>
<comment type="caution">
    <text evidence="15">The sequence shown here is derived from an EMBL/GenBank/DDBJ whole genome shotgun (WGS) entry which is preliminary data.</text>
</comment>
<evidence type="ECO:0000256" key="2">
    <source>
        <dbReference type="ARBA" id="ARBA00022527"/>
    </source>
</evidence>
<dbReference type="FunFam" id="1.10.510.10:FF:000178">
    <property type="entry name" value="Calcium-dependent protein kinase 5"/>
    <property type="match status" value="1"/>
</dbReference>
<dbReference type="SUPFAM" id="SSF56112">
    <property type="entry name" value="Protein kinase-like (PK-like)"/>
    <property type="match status" value="1"/>
</dbReference>
<keyword evidence="9" id="KW-0067">ATP-binding</keyword>
<dbReference type="PANTHER" id="PTHR24349">
    <property type="entry name" value="SERINE/THREONINE-PROTEIN KINASE"/>
    <property type="match status" value="1"/>
</dbReference>
<keyword evidence="5" id="KW-0677">Repeat</keyword>
<evidence type="ECO:0000256" key="5">
    <source>
        <dbReference type="ARBA" id="ARBA00022737"/>
    </source>
</evidence>
<evidence type="ECO:0000256" key="9">
    <source>
        <dbReference type="ARBA" id="ARBA00022840"/>
    </source>
</evidence>
<comment type="similarity">
    <text evidence="10">Belongs to the protein kinase superfamily. Ser/Thr protein kinase family. CDPK subfamily.</text>
</comment>
<evidence type="ECO:0000313" key="16">
    <source>
        <dbReference type="Proteomes" id="UP001633002"/>
    </source>
</evidence>
<keyword evidence="2" id="KW-0723">Serine/threonine-protein kinase</keyword>
<dbReference type="Pfam" id="PF00069">
    <property type="entry name" value="Pkinase"/>
    <property type="match status" value="1"/>
</dbReference>
<dbReference type="Gene3D" id="1.10.238.10">
    <property type="entry name" value="EF-hand"/>
    <property type="match status" value="1"/>
</dbReference>
<reference evidence="15 16" key="1">
    <citation type="submission" date="2024-09" db="EMBL/GenBank/DDBJ databases">
        <title>Chromosome-scale assembly of Riccia sorocarpa.</title>
        <authorList>
            <person name="Paukszto L."/>
        </authorList>
    </citation>
    <scope>NUCLEOTIDE SEQUENCE [LARGE SCALE GENOMIC DNA]</scope>
    <source>
        <strain evidence="15">LP-2024</strain>
        <tissue evidence="15">Aerial parts of the thallus</tissue>
    </source>
</reference>
<dbReference type="PROSITE" id="PS50011">
    <property type="entry name" value="PROTEIN_KINASE_DOM"/>
    <property type="match status" value="1"/>
</dbReference>
<evidence type="ECO:0000256" key="11">
    <source>
        <dbReference type="ARBA" id="ARBA00047899"/>
    </source>
</evidence>
<dbReference type="GO" id="GO:0005524">
    <property type="term" value="F:ATP binding"/>
    <property type="evidence" value="ECO:0007669"/>
    <property type="project" value="UniProtKB-KW"/>
</dbReference>
<dbReference type="AlphaFoldDB" id="A0ABD3HFC0"/>
<evidence type="ECO:0000256" key="4">
    <source>
        <dbReference type="ARBA" id="ARBA00022723"/>
    </source>
</evidence>
<dbReference type="Pfam" id="PF13499">
    <property type="entry name" value="EF-hand_7"/>
    <property type="match status" value="1"/>
</dbReference>
<evidence type="ECO:0000256" key="12">
    <source>
        <dbReference type="ARBA" id="ARBA00048679"/>
    </source>
</evidence>
<proteinExistence type="inferred from homology"/>
<dbReference type="EC" id="2.7.11.1" evidence="1"/>
<protein>
    <recommendedName>
        <fullName evidence="1">non-specific serine/threonine protein kinase</fullName>
        <ecNumber evidence="1">2.7.11.1</ecNumber>
    </recommendedName>
</protein>
<keyword evidence="16" id="KW-1185">Reference proteome</keyword>
<evidence type="ECO:0000256" key="10">
    <source>
        <dbReference type="ARBA" id="ARBA00024334"/>
    </source>
</evidence>
<keyword evidence="7" id="KW-0418">Kinase</keyword>
<dbReference type="FunFam" id="3.30.200.20:FF:000004">
    <property type="entry name" value="Calcium-dependent protein kinase 1"/>
    <property type="match status" value="1"/>
</dbReference>
<dbReference type="PROSITE" id="PS50222">
    <property type="entry name" value="EF_HAND_2"/>
    <property type="match status" value="1"/>
</dbReference>
<feature type="domain" description="Protein kinase" evidence="13">
    <location>
        <begin position="18"/>
        <end position="278"/>
    </location>
</feature>
<evidence type="ECO:0000313" key="15">
    <source>
        <dbReference type="EMBL" id="KAL3690103.1"/>
    </source>
</evidence>
<dbReference type="GO" id="GO:0004674">
    <property type="term" value="F:protein serine/threonine kinase activity"/>
    <property type="evidence" value="ECO:0007669"/>
    <property type="project" value="UniProtKB-KW"/>
</dbReference>